<name>A0A1B4VCY5_9GAMM</name>
<sequence length="210" mass="23026">MGRARRRPGGAAGRDRTRAYPGQIRIIGGRFRRRRLPVPVAEGLRPTPDRVRETLFNWLAPRIEGAHCLDLFAGTGALCLEALSRGAARVVMVERSPAVAEHLRDNVARLAAEGAEVRCMDALEYLAGRPEPFDIVFIDPPFTIASAMIADCANRLSRSRWLKDQALIYVEAPRTLKDLPLPGGWLLRRSGTAGQVGYHLATATASYVDG</sequence>
<proteinExistence type="inferred from homology"/>
<organism evidence="9 10">
    <name type="scientific">Sulfurifustis variabilis</name>
    <dbReference type="NCBI Taxonomy" id="1675686"/>
    <lineage>
        <taxon>Bacteria</taxon>
        <taxon>Pseudomonadati</taxon>
        <taxon>Pseudomonadota</taxon>
        <taxon>Gammaproteobacteria</taxon>
        <taxon>Acidiferrobacterales</taxon>
        <taxon>Acidiferrobacteraceae</taxon>
        <taxon>Sulfurifustis</taxon>
    </lineage>
</organism>
<keyword evidence="5 8" id="KW-0489">Methyltransferase</keyword>
<dbReference type="Gene3D" id="3.40.50.150">
    <property type="entry name" value="Vaccinia Virus protein VP39"/>
    <property type="match status" value="1"/>
</dbReference>
<protein>
    <recommendedName>
        <fullName evidence="4 8">Ribosomal RNA small subunit methyltransferase D</fullName>
        <ecNumber evidence="3 8">2.1.1.171</ecNumber>
    </recommendedName>
</protein>
<dbReference type="SUPFAM" id="SSF53335">
    <property type="entry name" value="S-adenosyl-L-methionine-dependent methyltransferases"/>
    <property type="match status" value="1"/>
</dbReference>
<evidence type="ECO:0000256" key="4">
    <source>
        <dbReference type="ARBA" id="ARBA00013682"/>
    </source>
</evidence>
<keyword evidence="6 8" id="KW-0808">Transferase</keyword>
<keyword evidence="8" id="KW-0949">S-adenosyl-L-methionine</keyword>
<accession>A0A1B4VCY5</accession>
<dbReference type="NCBIfam" id="TIGR00095">
    <property type="entry name" value="16S rRNA (guanine(966)-N(2))-methyltransferase RsmD"/>
    <property type="match status" value="1"/>
</dbReference>
<evidence type="ECO:0000256" key="1">
    <source>
        <dbReference type="ARBA" id="ARBA00002649"/>
    </source>
</evidence>
<dbReference type="AlphaFoldDB" id="A0A1B4VCY5"/>
<dbReference type="PANTHER" id="PTHR43542:SF1">
    <property type="entry name" value="METHYLTRANSFERASE"/>
    <property type="match status" value="1"/>
</dbReference>
<evidence type="ECO:0000256" key="5">
    <source>
        <dbReference type="ARBA" id="ARBA00022603"/>
    </source>
</evidence>
<dbReference type="EC" id="2.1.1.171" evidence="3 8"/>
<dbReference type="PROSITE" id="PS00092">
    <property type="entry name" value="N6_MTASE"/>
    <property type="match status" value="1"/>
</dbReference>
<comment type="catalytic activity">
    <reaction evidence="7 8">
        <text>guanosine(966) in 16S rRNA + S-adenosyl-L-methionine = N(2)-methylguanosine(966) in 16S rRNA + S-adenosyl-L-homocysteine + H(+)</text>
        <dbReference type="Rhea" id="RHEA:23548"/>
        <dbReference type="Rhea" id="RHEA-COMP:10211"/>
        <dbReference type="Rhea" id="RHEA-COMP:10212"/>
        <dbReference type="ChEBI" id="CHEBI:15378"/>
        <dbReference type="ChEBI" id="CHEBI:57856"/>
        <dbReference type="ChEBI" id="CHEBI:59789"/>
        <dbReference type="ChEBI" id="CHEBI:74269"/>
        <dbReference type="ChEBI" id="CHEBI:74481"/>
        <dbReference type="EC" id="2.1.1.171"/>
    </reaction>
</comment>
<dbReference type="CDD" id="cd02440">
    <property type="entry name" value="AdoMet_MTases"/>
    <property type="match status" value="1"/>
</dbReference>
<dbReference type="InterPro" id="IPR029063">
    <property type="entry name" value="SAM-dependent_MTases_sf"/>
</dbReference>
<dbReference type="InterPro" id="IPR004398">
    <property type="entry name" value="RNA_MeTrfase_RsmD"/>
</dbReference>
<dbReference type="GO" id="GO:0003676">
    <property type="term" value="F:nucleic acid binding"/>
    <property type="evidence" value="ECO:0007669"/>
    <property type="project" value="InterPro"/>
</dbReference>
<dbReference type="InterPro" id="IPR002052">
    <property type="entry name" value="DNA_methylase_N6_adenine_CS"/>
</dbReference>
<dbReference type="Pfam" id="PF03602">
    <property type="entry name" value="Cons_hypoth95"/>
    <property type="match status" value="1"/>
</dbReference>
<evidence type="ECO:0000256" key="7">
    <source>
        <dbReference type="ARBA" id="ARBA00048326"/>
    </source>
</evidence>
<dbReference type="KEGG" id="sva:SVA_0486"/>
<dbReference type="Proteomes" id="UP000218899">
    <property type="component" value="Chromosome"/>
</dbReference>
<evidence type="ECO:0000256" key="6">
    <source>
        <dbReference type="ARBA" id="ARBA00022679"/>
    </source>
</evidence>
<evidence type="ECO:0000313" key="9">
    <source>
        <dbReference type="EMBL" id="BAU47067.1"/>
    </source>
</evidence>
<evidence type="ECO:0000256" key="8">
    <source>
        <dbReference type="PIRNR" id="PIRNR004553"/>
    </source>
</evidence>
<evidence type="ECO:0000256" key="2">
    <source>
        <dbReference type="ARBA" id="ARBA00005269"/>
    </source>
</evidence>
<dbReference type="PIRSF" id="PIRSF004553">
    <property type="entry name" value="CHP00095"/>
    <property type="match status" value="1"/>
</dbReference>
<dbReference type="PANTHER" id="PTHR43542">
    <property type="entry name" value="METHYLTRANSFERASE"/>
    <property type="match status" value="1"/>
</dbReference>
<dbReference type="EMBL" id="AP014936">
    <property type="protein sequence ID" value="BAU47067.1"/>
    <property type="molecule type" value="Genomic_DNA"/>
</dbReference>
<dbReference type="GO" id="GO:0052913">
    <property type="term" value="F:16S rRNA (guanine(966)-N(2))-methyltransferase activity"/>
    <property type="evidence" value="ECO:0007669"/>
    <property type="project" value="UniProtKB-EC"/>
</dbReference>
<evidence type="ECO:0000256" key="3">
    <source>
        <dbReference type="ARBA" id="ARBA00012141"/>
    </source>
</evidence>
<comment type="similarity">
    <text evidence="2 8">Belongs to the methyltransferase superfamily. RsmD family.</text>
</comment>
<reference evidence="9 10" key="1">
    <citation type="submission" date="2015-08" db="EMBL/GenBank/DDBJ databases">
        <title>Complete genome sequence of Sulfurifustis variabilis.</title>
        <authorList>
            <person name="Miura A."/>
            <person name="Kojima H."/>
            <person name="Fukui M."/>
        </authorList>
    </citation>
    <scope>NUCLEOTIDE SEQUENCE [LARGE SCALE GENOMIC DNA]</scope>
    <source>
        <strain evidence="10">skN76</strain>
    </source>
</reference>
<keyword evidence="8" id="KW-0698">rRNA processing</keyword>
<comment type="function">
    <text evidence="1 8">Specifically methylates the guanine in position 966 of 16S rRNA in the assembled 30S particle.</text>
</comment>
<dbReference type="RefSeq" id="WP_197703337.1">
    <property type="nucleotide sequence ID" value="NZ_AP014936.1"/>
</dbReference>
<keyword evidence="10" id="KW-1185">Reference proteome</keyword>
<gene>
    <name evidence="9" type="ORF">SVA_0486</name>
</gene>
<evidence type="ECO:0000313" key="10">
    <source>
        <dbReference type="Proteomes" id="UP000218899"/>
    </source>
</evidence>